<feature type="compositionally biased region" description="Pro residues" evidence="1">
    <location>
        <begin position="97"/>
        <end position="107"/>
    </location>
</feature>
<feature type="chain" id="PRO_5047007490" description="Secreted protein" evidence="3">
    <location>
        <begin position="51"/>
        <end position="107"/>
    </location>
</feature>
<evidence type="ECO:0000256" key="1">
    <source>
        <dbReference type="SAM" id="MobiDB-lite"/>
    </source>
</evidence>
<sequence>MQGRFPVARVLFRPYARSVTPPVGRARRRAALGTFAALCWSLLCAAPALANSTHESGSSASDLVLPVVVVVVAAASAAYAHLKRKRRTHTRTTPGQGHPPPGTPPTP</sequence>
<evidence type="ECO:0000313" key="5">
    <source>
        <dbReference type="Proteomes" id="UP001050808"/>
    </source>
</evidence>
<keyword evidence="2" id="KW-0472">Membrane</keyword>
<evidence type="ECO:0008006" key="6">
    <source>
        <dbReference type="Google" id="ProtNLM"/>
    </source>
</evidence>
<name>A0ABQ3R0W8_9ACTN</name>
<keyword evidence="2" id="KW-0812">Transmembrane</keyword>
<proteinExistence type="predicted"/>
<evidence type="ECO:0000256" key="2">
    <source>
        <dbReference type="SAM" id="Phobius"/>
    </source>
</evidence>
<feature type="transmembrane region" description="Helical" evidence="2">
    <location>
        <begin position="60"/>
        <end position="82"/>
    </location>
</feature>
<keyword evidence="3" id="KW-0732">Signal</keyword>
<comment type="caution">
    <text evidence="4">The sequence shown here is derived from an EMBL/GenBank/DDBJ whole genome shotgun (WGS) entry which is preliminary data.</text>
</comment>
<keyword evidence="5" id="KW-1185">Reference proteome</keyword>
<feature type="region of interest" description="Disordered" evidence="1">
    <location>
        <begin position="82"/>
        <end position="107"/>
    </location>
</feature>
<feature type="signal peptide" evidence="3">
    <location>
        <begin position="1"/>
        <end position="50"/>
    </location>
</feature>
<keyword evidence="2" id="KW-1133">Transmembrane helix</keyword>
<organism evidence="4 5">
    <name type="scientific">Streptomyces violascens</name>
    <dbReference type="NCBI Taxonomy" id="67381"/>
    <lineage>
        <taxon>Bacteria</taxon>
        <taxon>Bacillati</taxon>
        <taxon>Actinomycetota</taxon>
        <taxon>Actinomycetes</taxon>
        <taxon>Kitasatosporales</taxon>
        <taxon>Streptomycetaceae</taxon>
        <taxon>Streptomyces</taxon>
    </lineage>
</organism>
<reference evidence="4" key="1">
    <citation type="submission" date="2024-05" db="EMBL/GenBank/DDBJ databases">
        <title>Whole genome shotgun sequence of Streptomyces violascens NBRC 12920.</title>
        <authorList>
            <person name="Komaki H."/>
            <person name="Tamura T."/>
        </authorList>
    </citation>
    <scope>NUCLEOTIDE SEQUENCE</scope>
    <source>
        <strain evidence="4">NBRC 12920</strain>
    </source>
</reference>
<dbReference type="EMBL" id="BNDY01000017">
    <property type="protein sequence ID" value="GHI43177.1"/>
    <property type="molecule type" value="Genomic_DNA"/>
</dbReference>
<dbReference type="Proteomes" id="UP001050808">
    <property type="component" value="Unassembled WGS sequence"/>
</dbReference>
<evidence type="ECO:0000256" key="3">
    <source>
        <dbReference type="SAM" id="SignalP"/>
    </source>
</evidence>
<evidence type="ECO:0000313" key="4">
    <source>
        <dbReference type="EMBL" id="GHI43177.1"/>
    </source>
</evidence>
<protein>
    <recommendedName>
        <fullName evidence="6">Secreted protein</fullName>
    </recommendedName>
</protein>
<gene>
    <name evidence="4" type="ORF">Sviol_75850</name>
</gene>
<accession>A0ABQ3R0W8</accession>